<reference evidence="2" key="1">
    <citation type="submission" date="2020-02" db="EMBL/GenBank/DDBJ databases">
        <authorList>
            <person name="Meier V. D."/>
        </authorList>
    </citation>
    <scope>NUCLEOTIDE SEQUENCE</scope>
    <source>
        <strain evidence="2">AVDCRST_MAG75</strain>
    </source>
</reference>
<proteinExistence type="predicted"/>
<evidence type="ECO:0000256" key="1">
    <source>
        <dbReference type="SAM" id="MobiDB-lite"/>
    </source>
</evidence>
<organism evidence="2">
    <name type="scientific">uncultured Propionibacteriaceae bacterium</name>
    <dbReference type="NCBI Taxonomy" id="257457"/>
    <lineage>
        <taxon>Bacteria</taxon>
        <taxon>Bacillati</taxon>
        <taxon>Actinomycetota</taxon>
        <taxon>Actinomycetes</taxon>
        <taxon>Propionibacteriales</taxon>
        <taxon>Propionibacteriaceae</taxon>
        <taxon>environmental samples</taxon>
    </lineage>
</organism>
<dbReference type="EMBL" id="CADCUO010000193">
    <property type="protein sequence ID" value="CAA9411237.1"/>
    <property type="molecule type" value="Genomic_DNA"/>
</dbReference>
<name>A0A6J4PB16_9ACTN</name>
<feature type="region of interest" description="Disordered" evidence="1">
    <location>
        <begin position="1"/>
        <end position="23"/>
    </location>
</feature>
<evidence type="ECO:0000313" key="2">
    <source>
        <dbReference type="EMBL" id="CAA9411237.1"/>
    </source>
</evidence>
<sequence length="46" mass="4926">AAEDHRANTTTSIRHGLGSDCLQPSQPVDQIIGARTRVGQARTQVL</sequence>
<dbReference type="AlphaFoldDB" id="A0A6J4PB16"/>
<protein>
    <submittedName>
        <fullName evidence="2">Uncharacterized protein</fullName>
    </submittedName>
</protein>
<feature type="non-terminal residue" evidence="2">
    <location>
        <position position="1"/>
    </location>
</feature>
<feature type="non-terminal residue" evidence="2">
    <location>
        <position position="46"/>
    </location>
</feature>
<gene>
    <name evidence="2" type="ORF">AVDCRST_MAG75-2762</name>
</gene>
<accession>A0A6J4PB16</accession>